<reference evidence="2" key="1">
    <citation type="submission" date="2022-03" db="EMBL/GenBank/DDBJ databases">
        <title>A functionally conserved STORR gene fusion in Papaver species that diverged 16.8 million years ago.</title>
        <authorList>
            <person name="Catania T."/>
        </authorList>
    </citation>
    <scope>NUCLEOTIDE SEQUENCE</scope>
    <source>
        <strain evidence="2">S-191538</strain>
    </source>
</reference>
<comment type="caution">
    <text evidence="2">The sequence shown here is derived from an EMBL/GenBank/DDBJ whole genome shotgun (WGS) entry which is preliminary data.</text>
</comment>
<dbReference type="Proteomes" id="UP001177140">
    <property type="component" value="Unassembled WGS sequence"/>
</dbReference>
<evidence type="ECO:0000259" key="1">
    <source>
        <dbReference type="Pfam" id="PF20167"/>
    </source>
</evidence>
<organism evidence="2 3">
    <name type="scientific">Papaver nudicaule</name>
    <name type="common">Iceland poppy</name>
    <dbReference type="NCBI Taxonomy" id="74823"/>
    <lineage>
        <taxon>Eukaryota</taxon>
        <taxon>Viridiplantae</taxon>
        <taxon>Streptophyta</taxon>
        <taxon>Embryophyta</taxon>
        <taxon>Tracheophyta</taxon>
        <taxon>Spermatophyta</taxon>
        <taxon>Magnoliopsida</taxon>
        <taxon>Ranunculales</taxon>
        <taxon>Papaveraceae</taxon>
        <taxon>Papaveroideae</taxon>
        <taxon>Papaver</taxon>
    </lineage>
</organism>
<gene>
    <name evidence="2" type="ORF">MKW94_018204</name>
</gene>
<dbReference type="InterPro" id="IPR046796">
    <property type="entry name" value="Transposase_32_dom"/>
</dbReference>
<dbReference type="Pfam" id="PF20167">
    <property type="entry name" value="Transposase_32"/>
    <property type="match status" value="1"/>
</dbReference>
<evidence type="ECO:0000313" key="2">
    <source>
        <dbReference type="EMBL" id="MCL7021989.1"/>
    </source>
</evidence>
<evidence type="ECO:0000313" key="3">
    <source>
        <dbReference type="Proteomes" id="UP001177140"/>
    </source>
</evidence>
<keyword evidence="3" id="KW-1185">Reference proteome</keyword>
<protein>
    <recommendedName>
        <fullName evidence="1">Putative plant transposon protein domain-containing protein</fullName>
    </recommendedName>
</protein>
<proteinExistence type="predicted"/>
<dbReference type="EMBL" id="JAJJMA010006852">
    <property type="protein sequence ID" value="MCL7021989.1"/>
    <property type="molecule type" value="Genomic_DNA"/>
</dbReference>
<sequence>MEPKIKKPRISISPPQYLCPAQQKTLEKHFSEKKVISERYIDYEWYPEYPIAQCFAGKNMIKSLLHIRGSAPISPVLLFYSQIHNLSEKDHSFDVYIEGKMHKITPQVIASVLGFDRPLEPVSFPPANEDDLVVSKDEFRRAVYLPEHVNTNGRHARTEIKIVHLKPIIAVLVRICQSNILPAFSHQYITNLKSVYLSFLLLNGYQVDISYVIWHTMAHLDRVKTKSVPYGILVGQLLSYLGHPFPDDTPCASVPGNFDVKFLCRNQVLHDLCDIPFSELHSQDISPPPPPPSMNADDASEPIQSLKDTVEVVLPHIVTRQDSFEQQEMIDRNDCPDDPLEQQREEFMRQEKTIEHVAHQKHHLQQQHQEMSNCITSQQDCLELQRNLIDHLVTKPDCCEPQNQEMIGSIAREHDYSARCQDQHHALSMQQLHHAHPDQVISHEARIELLVFPSSCGTTFCLLRLDKNIYSFCVLDG</sequence>
<accession>A0AA41RQE2</accession>
<feature type="domain" description="Putative plant transposon protein" evidence="1">
    <location>
        <begin position="64"/>
        <end position="239"/>
    </location>
</feature>
<dbReference type="AlphaFoldDB" id="A0AA41RQE2"/>
<name>A0AA41RQE2_PAPNU</name>